<evidence type="ECO:0000259" key="3">
    <source>
        <dbReference type="Pfam" id="PF05368"/>
    </source>
</evidence>
<organism evidence="4 5">
    <name type="scientific">Neonectria punicea</name>
    <dbReference type="NCBI Taxonomy" id="979145"/>
    <lineage>
        <taxon>Eukaryota</taxon>
        <taxon>Fungi</taxon>
        <taxon>Dikarya</taxon>
        <taxon>Ascomycota</taxon>
        <taxon>Pezizomycotina</taxon>
        <taxon>Sordariomycetes</taxon>
        <taxon>Hypocreomycetidae</taxon>
        <taxon>Hypocreales</taxon>
        <taxon>Nectriaceae</taxon>
        <taxon>Neonectria</taxon>
    </lineage>
</organism>
<feature type="domain" description="NmrA-like" evidence="3">
    <location>
        <begin position="10"/>
        <end position="323"/>
    </location>
</feature>
<evidence type="ECO:0000256" key="1">
    <source>
        <dbReference type="ARBA" id="ARBA00006328"/>
    </source>
</evidence>
<dbReference type="PANTHER" id="PTHR42748:SF28">
    <property type="entry name" value="NMRA-LIKE DOMAIN-CONTAINING PROTEIN"/>
    <property type="match status" value="1"/>
</dbReference>
<dbReference type="Proteomes" id="UP001498476">
    <property type="component" value="Unassembled WGS sequence"/>
</dbReference>
<dbReference type="CDD" id="cd05251">
    <property type="entry name" value="NmrA_like_SDR_a"/>
    <property type="match status" value="1"/>
</dbReference>
<dbReference type="PANTHER" id="PTHR42748">
    <property type="entry name" value="NITROGEN METABOLITE REPRESSION PROTEIN NMRA FAMILY MEMBER"/>
    <property type="match status" value="1"/>
</dbReference>
<dbReference type="Gene3D" id="3.40.50.720">
    <property type="entry name" value="NAD(P)-binding Rossmann-like Domain"/>
    <property type="match status" value="1"/>
</dbReference>
<sequence length="331" mass="36401">MTSTQPLRIIAVVGATGTQGKGVVRALLDSSTSFHVRAITRGPESPTAQQLLSENSHSSRLSVVRGDVYDADSLLAAFDGAYGVFAMTQNFLPGRTFDTEDDLRHELDAGQNIINAAETSRIKHFVFSSLPSITEASNGRYTKVFHFDFKAQIEQWARDRLAAVTILVPGMFYGNLLLPTYCRRDDNGTVRFCPPLPGHTLAGWVDAAHDVGVFARAVFLAGPEKTASKTYPIESPQLRVADLAGIFSKVTSEPARFEDISLEEWTATVTYVTGKGFEEDIRQMAQWVADAPPDKIAYGTMSPQDDTSWEDLGVKATTFEEWLNKTNWKGP</sequence>
<dbReference type="Gene3D" id="3.90.25.10">
    <property type="entry name" value="UDP-galactose 4-epimerase, domain 1"/>
    <property type="match status" value="1"/>
</dbReference>
<evidence type="ECO:0000313" key="5">
    <source>
        <dbReference type="Proteomes" id="UP001498476"/>
    </source>
</evidence>
<keyword evidence="5" id="KW-1185">Reference proteome</keyword>
<dbReference type="SUPFAM" id="SSF51735">
    <property type="entry name" value="NAD(P)-binding Rossmann-fold domains"/>
    <property type="match status" value="1"/>
</dbReference>
<comment type="caution">
    <text evidence="4">The sequence shown here is derived from an EMBL/GenBank/DDBJ whole genome shotgun (WGS) entry which is preliminary data.</text>
</comment>
<dbReference type="EMBL" id="JAZAVJ010000024">
    <property type="protein sequence ID" value="KAK7421195.1"/>
    <property type="molecule type" value="Genomic_DNA"/>
</dbReference>
<dbReference type="InterPro" id="IPR008030">
    <property type="entry name" value="NmrA-like"/>
</dbReference>
<protein>
    <recommendedName>
        <fullName evidence="3">NmrA-like domain-containing protein</fullName>
    </recommendedName>
</protein>
<dbReference type="InterPro" id="IPR036291">
    <property type="entry name" value="NAD(P)-bd_dom_sf"/>
</dbReference>
<keyword evidence="2" id="KW-0521">NADP</keyword>
<proteinExistence type="inferred from homology"/>
<name>A0ABR1HJ20_9HYPO</name>
<reference evidence="4 5" key="1">
    <citation type="journal article" date="2025" name="Microbiol. Resour. Announc.">
        <title>Draft genome sequences for Neonectria magnoliae and Neonectria punicea, canker pathogens of Liriodendron tulipifera and Acer saccharum in West Virginia.</title>
        <authorList>
            <person name="Petronek H.M."/>
            <person name="Kasson M.T."/>
            <person name="Metheny A.M."/>
            <person name="Stauder C.M."/>
            <person name="Lovett B."/>
            <person name="Lynch S.C."/>
            <person name="Garnas J.R."/>
            <person name="Kasson L.R."/>
            <person name="Stajich J.E."/>
        </authorList>
    </citation>
    <scope>NUCLEOTIDE SEQUENCE [LARGE SCALE GENOMIC DNA]</scope>
    <source>
        <strain evidence="4 5">NRRL 64653</strain>
    </source>
</reference>
<gene>
    <name evidence="4" type="ORF">QQX98_002325</name>
</gene>
<comment type="similarity">
    <text evidence="1">Belongs to the NmrA-type oxidoreductase family.</text>
</comment>
<evidence type="ECO:0000256" key="2">
    <source>
        <dbReference type="ARBA" id="ARBA00022857"/>
    </source>
</evidence>
<accession>A0ABR1HJ20</accession>
<dbReference type="InterPro" id="IPR051164">
    <property type="entry name" value="NmrA-like_oxidored"/>
</dbReference>
<dbReference type="Pfam" id="PF05368">
    <property type="entry name" value="NmrA"/>
    <property type="match status" value="1"/>
</dbReference>
<evidence type="ECO:0000313" key="4">
    <source>
        <dbReference type="EMBL" id="KAK7421195.1"/>
    </source>
</evidence>